<dbReference type="GO" id="GO:0016226">
    <property type="term" value="P:iron-sulfur cluster assembly"/>
    <property type="evidence" value="ECO:0007669"/>
    <property type="project" value="InterPro"/>
</dbReference>
<dbReference type="PANTHER" id="PTHR43586:SF8">
    <property type="entry name" value="CYSTEINE DESULFURASE 1, CHLOROPLASTIC"/>
    <property type="match status" value="1"/>
</dbReference>
<evidence type="ECO:0000256" key="4">
    <source>
        <dbReference type="ARBA" id="ARBA00022679"/>
    </source>
</evidence>
<dbReference type="NCBIfam" id="NF008126">
    <property type="entry name" value="PRK10874.1"/>
    <property type="match status" value="1"/>
</dbReference>
<feature type="domain" description="Aminotransferase class V" evidence="8">
    <location>
        <begin position="21"/>
        <end position="389"/>
    </location>
</feature>
<dbReference type="GO" id="GO:0030170">
    <property type="term" value="F:pyridoxal phosphate binding"/>
    <property type="evidence" value="ECO:0007669"/>
    <property type="project" value="InterPro"/>
</dbReference>
<dbReference type="AlphaFoldDB" id="A0A433ZZ93"/>
<proteinExistence type="inferred from homology"/>
<dbReference type="EC" id="2.8.1.7" evidence="3"/>
<dbReference type="InterPro" id="IPR000192">
    <property type="entry name" value="Aminotrans_V_dom"/>
</dbReference>
<dbReference type="GO" id="GO:0031071">
    <property type="term" value="F:cysteine desulfurase activity"/>
    <property type="evidence" value="ECO:0007669"/>
    <property type="project" value="UniProtKB-EC"/>
</dbReference>
<keyword evidence="4" id="KW-0808">Transferase</keyword>
<dbReference type="Pfam" id="PF00266">
    <property type="entry name" value="Aminotran_5"/>
    <property type="match status" value="1"/>
</dbReference>
<dbReference type="InterPro" id="IPR022471">
    <property type="entry name" value="Cys_desulphurase_CdsA"/>
</dbReference>
<dbReference type="NCBIfam" id="TIGR03392">
    <property type="entry name" value="FeS_syn_CsdA"/>
    <property type="match status" value="1"/>
</dbReference>
<evidence type="ECO:0000256" key="5">
    <source>
        <dbReference type="ARBA" id="ARBA00022898"/>
    </source>
</evidence>
<dbReference type="EMBL" id="NRQY01000001">
    <property type="protein sequence ID" value="RUT67454.1"/>
    <property type="molecule type" value="Genomic_DNA"/>
</dbReference>
<comment type="similarity">
    <text evidence="2">Belongs to the class-V pyridoxal-phosphate-dependent aminotransferase family. Csd subfamily.</text>
</comment>
<comment type="caution">
    <text evidence="9">The sequence shown here is derived from an EMBL/GenBank/DDBJ whole genome shotgun (WGS) entry which is preliminary data.</text>
</comment>
<organism evidence="9 10">
    <name type="scientific">Morganella morganii</name>
    <name type="common">Proteus morganii</name>
    <dbReference type="NCBI Taxonomy" id="582"/>
    <lineage>
        <taxon>Bacteria</taxon>
        <taxon>Pseudomonadati</taxon>
        <taxon>Pseudomonadota</taxon>
        <taxon>Gammaproteobacteria</taxon>
        <taxon>Enterobacterales</taxon>
        <taxon>Morganellaceae</taxon>
        <taxon>Morganella</taxon>
    </lineage>
</organism>
<keyword evidence="5" id="KW-0663">Pyridoxal phosphate</keyword>
<comment type="catalytic activity">
    <reaction evidence="6">
        <text>(sulfur carrier)-H + L-cysteine = (sulfur carrier)-SH + L-alanine</text>
        <dbReference type="Rhea" id="RHEA:43892"/>
        <dbReference type="Rhea" id="RHEA-COMP:14737"/>
        <dbReference type="Rhea" id="RHEA-COMP:14739"/>
        <dbReference type="ChEBI" id="CHEBI:29917"/>
        <dbReference type="ChEBI" id="CHEBI:35235"/>
        <dbReference type="ChEBI" id="CHEBI:57972"/>
        <dbReference type="ChEBI" id="CHEBI:64428"/>
        <dbReference type="EC" id="2.8.1.7"/>
    </reaction>
</comment>
<dbReference type="InterPro" id="IPR015424">
    <property type="entry name" value="PyrdxlP-dep_Trfase"/>
</dbReference>
<evidence type="ECO:0000256" key="3">
    <source>
        <dbReference type="ARBA" id="ARBA00012239"/>
    </source>
</evidence>
<dbReference type="PANTHER" id="PTHR43586">
    <property type="entry name" value="CYSTEINE DESULFURASE"/>
    <property type="match status" value="1"/>
</dbReference>
<evidence type="ECO:0000313" key="10">
    <source>
        <dbReference type="Proteomes" id="UP000286908"/>
    </source>
</evidence>
<dbReference type="InterPro" id="IPR010970">
    <property type="entry name" value="Cys_dSase_SufS"/>
</dbReference>
<evidence type="ECO:0000256" key="7">
    <source>
        <dbReference type="RuleBase" id="RU004504"/>
    </source>
</evidence>
<dbReference type="Gene3D" id="3.40.640.10">
    <property type="entry name" value="Type I PLP-dependent aspartate aminotransferase-like (Major domain)"/>
    <property type="match status" value="1"/>
</dbReference>
<dbReference type="PROSITE" id="PS00595">
    <property type="entry name" value="AA_TRANSFER_CLASS_5"/>
    <property type="match status" value="1"/>
</dbReference>
<evidence type="ECO:0000256" key="2">
    <source>
        <dbReference type="ARBA" id="ARBA00010447"/>
    </source>
</evidence>
<evidence type="ECO:0000256" key="6">
    <source>
        <dbReference type="ARBA" id="ARBA00050776"/>
    </source>
</evidence>
<accession>A0A433ZZ93</accession>
<reference evidence="9 10" key="1">
    <citation type="submission" date="2017-08" db="EMBL/GenBank/DDBJ databases">
        <title>Draft genome sequence of pheromone producing symbiont Morganella morganii, of the female New Zealand grass grub Costelytra giveni.</title>
        <authorList>
            <person name="Laugraud A."/>
            <person name="Young S.D."/>
            <person name="Hurst M.H."/>
        </authorList>
    </citation>
    <scope>NUCLEOTIDE SEQUENCE [LARGE SCALE GENOMIC DNA]</scope>
    <source>
        <strain evidence="9 10">MMsCG</strain>
    </source>
</reference>
<dbReference type="InterPro" id="IPR020578">
    <property type="entry name" value="Aminotrans_V_PyrdxlP_BS"/>
</dbReference>
<dbReference type="CDD" id="cd06453">
    <property type="entry name" value="SufS_like"/>
    <property type="match status" value="1"/>
</dbReference>
<dbReference type="Gene3D" id="3.90.1150.10">
    <property type="entry name" value="Aspartate Aminotransferase, domain 1"/>
    <property type="match status" value="1"/>
</dbReference>
<dbReference type="InterPro" id="IPR015421">
    <property type="entry name" value="PyrdxlP-dep_Trfase_major"/>
</dbReference>
<evidence type="ECO:0000313" key="9">
    <source>
        <dbReference type="EMBL" id="RUT67454.1"/>
    </source>
</evidence>
<dbReference type="Proteomes" id="UP000286908">
    <property type="component" value="Unassembled WGS sequence"/>
</dbReference>
<gene>
    <name evidence="9" type="ORF">CKG00_10900</name>
</gene>
<name>A0A433ZZ93_MORMO</name>
<dbReference type="SUPFAM" id="SSF53383">
    <property type="entry name" value="PLP-dependent transferases"/>
    <property type="match status" value="1"/>
</dbReference>
<protein>
    <recommendedName>
        <fullName evidence="3">cysteine desulfurase</fullName>
        <ecNumber evidence="3">2.8.1.7</ecNumber>
    </recommendedName>
</protein>
<evidence type="ECO:0000256" key="1">
    <source>
        <dbReference type="ARBA" id="ARBA00001933"/>
    </source>
</evidence>
<evidence type="ECO:0000259" key="8">
    <source>
        <dbReference type="Pfam" id="PF00266"/>
    </source>
</evidence>
<dbReference type="GO" id="GO:0006534">
    <property type="term" value="P:cysteine metabolic process"/>
    <property type="evidence" value="ECO:0007669"/>
    <property type="project" value="InterPro"/>
</dbReference>
<dbReference type="InterPro" id="IPR015422">
    <property type="entry name" value="PyrdxlP-dep_Trfase_small"/>
</dbReference>
<dbReference type="OrthoDB" id="9808002at2"/>
<comment type="cofactor">
    <cofactor evidence="1 7">
        <name>pyridoxal 5'-phosphate</name>
        <dbReference type="ChEBI" id="CHEBI:597326"/>
    </cofactor>
</comment>
<sequence length="403" mass="44201">MKTFSPDTFRRAFPGTAGDTVFLDSAATALKPDVMIQATARYYQNNSGATVHRSHHRQARVVTEQFEQAREAVRQLIQAEDARSCIWTKGTTESLNLVAQGFFRPRLQPGDEIIVSEFEHHSNLIPWIMLAQQTGARLVKWPLTAEKTLCCDRLAALLSPRTRLVAVTQMSNVTGYRPDIARAAQLAHQHGALIVADGAQGVVHHPLNVTLSDVDFYAFSAHKIYGPNGLGVLYGRPELLSDMQPWQGGGKMLTDTDFFSFTPAPVPARFEAGTPNVAGVTAFGETLRWLDTADLTAAHEYTAALCDSAEQQLAALPGFRSYRSPGSPLLAFNIDGIHHSDIATLLAEKNIALRHGQHCAQPLCQALETEGCLRASFMPYNQPDDIRLLVQAVQFALEILADD</sequence>